<dbReference type="SMART" id="SM00448">
    <property type="entry name" value="REC"/>
    <property type="match status" value="1"/>
</dbReference>
<keyword evidence="4" id="KW-0238">DNA-binding</keyword>
<reference evidence="4" key="1">
    <citation type="submission" date="2021-07" db="EMBL/GenBank/DDBJ databases">
        <title>Complete genome sequence of Crassaminicella sp. 143-21, isolated from a deep-sea hydrothermal vent.</title>
        <authorList>
            <person name="Li X."/>
        </authorList>
    </citation>
    <scope>NUCLEOTIDE SEQUENCE</scope>
    <source>
        <strain evidence="4">143-21</strain>
    </source>
</reference>
<gene>
    <name evidence="4" type="ORF">KVH43_12960</name>
</gene>
<dbReference type="InterPro" id="IPR001789">
    <property type="entry name" value="Sig_transdc_resp-reg_receiver"/>
</dbReference>
<sequence>MNILICDDDLYTRKMLEKIVSQNPFVDTVFLAKDGVEAINMIKNESIDIALMDIDMPNLDGIDAAKMMSNLSSKTRFIFITAYMEHAIESFSVHPYDYLLKPIDISKFKYTLNNLIIIVMEDFKENGIRKITIKDKSKISVVPLKEILYFEKVDRDVLVHTQKEEYTLSKTLTELEDKLNSSFCRVHQSFIVNIEKIKTITNMGNRSYQIEFTGSEKTALMSRYKFEKLKKIVIF</sequence>
<accession>A0ABX8RER6</accession>
<evidence type="ECO:0000313" key="5">
    <source>
        <dbReference type="Proteomes" id="UP000886818"/>
    </source>
</evidence>
<dbReference type="InterPro" id="IPR046947">
    <property type="entry name" value="LytR-like"/>
</dbReference>
<dbReference type="Pfam" id="PF00072">
    <property type="entry name" value="Response_reg"/>
    <property type="match status" value="1"/>
</dbReference>
<evidence type="ECO:0000313" key="4">
    <source>
        <dbReference type="EMBL" id="QXM06235.1"/>
    </source>
</evidence>
<dbReference type="PANTHER" id="PTHR37299">
    <property type="entry name" value="TRANSCRIPTIONAL REGULATOR-RELATED"/>
    <property type="match status" value="1"/>
</dbReference>
<dbReference type="GO" id="GO:0003677">
    <property type="term" value="F:DNA binding"/>
    <property type="evidence" value="ECO:0007669"/>
    <property type="project" value="UniProtKB-KW"/>
</dbReference>
<dbReference type="RefSeq" id="WP_218282931.1">
    <property type="nucleotide sequence ID" value="NZ_CP078093.1"/>
</dbReference>
<dbReference type="EMBL" id="CP078093">
    <property type="protein sequence ID" value="QXM06235.1"/>
    <property type="molecule type" value="Genomic_DNA"/>
</dbReference>
<feature type="modified residue" description="4-aspartylphosphate" evidence="1">
    <location>
        <position position="53"/>
    </location>
</feature>
<organism evidence="4 5">
    <name type="scientific">Crassaminicella indica</name>
    <dbReference type="NCBI Taxonomy" id="2855394"/>
    <lineage>
        <taxon>Bacteria</taxon>
        <taxon>Bacillati</taxon>
        <taxon>Bacillota</taxon>
        <taxon>Clostridia</taxon>
        <taxon>Eubacteriales</taxon>
        <taxon>Clostridiaceae</taxon>
        <taxon>Crassaminicella</taxon>
    </lineage>
</organism>
<keyword evidence="5" id="KW-1185">Reference proteome</keyword>
<evidence type="ECO:0000259" key="3">
    <source>
        <dbReference type="PROSITE" id="PS50930"/>
    </source>
</evidence>
<keyword evidence="1" id="KW-0597">Phosphoprotein</keyword>
<feature type="domain" description="HTH LytTR-type" evidence="3">
    <location>
        <begin position="131"/>
        <end position="235"/>
    </location>
</feature>
<dbReference type="PROSITE" id="PS50110">
    <property type="entry name" value="RESPONSE_REGULATORY"/>
    <property type="match status" value="1"/>
</dbReference>
<dbReference type="PANTHER" id="PTHR37299:SF1">
    <property type="entry name" value="STAGE 0 SPORULATION PROTEIN A HOMOLOG"/>
    <property type="match status" value="1"/>
</dbReference>
<feature type="domain" description="Response regulatory" evidence="2">
    <location>
        <begin position="2"/>
        <end position="116"/>
    </location>
</feature>
<proteinExistence type="predicted"/>
<dbReference type="InterPro" id="IPR007492">
    <property type="entry name" value="LytTR_DNA-bd_dom"/>
</dbReference>
<dbReference type="Pfam" id="PF04397">
    <property type="entry name" value="LytTR"/>
    <property type="match status" value="1"/>
</dbReference>
<name>A0ABX8RER6_9CLOT</name>
<evidence type="ECO:0000256" key="1">
    <source>
        <dbReference type="PROSITE-ProRule" id="PRU00169"/>
    </source>
</evidence>
<dbReference type="PROSITE" id="PS50930">
    <property type="entry name" value="HTH_LYTTR"/>
    <property type="match status" value="1"/>
</dbReference>
<dbReference type="SMART" id="SM00850">
    <property type="entry name" value="LytTR"/>
    <property type="match status" value="1"/>
</dbReference>
<evidence type="ECO:0000259" key="2">
    <source>
        <dbReference type="PROSITE" id="PS50110"/>
    </source>
</evidence>
<protein>
    <submittedName>
        <fullName evidence="4">LytTR family DNA-binding domain-containing protein</fullName>
    </submittedName>
</protein>
<dbReference type="Proteomes" id="UP000886818">
    <property type="component" value="Chromosome"/>
</dbReference>